<evidence type="ECO:0000256" key="3">
    <source>
        <dbReference type="ARBA" id="ARBA00022729"/>
    </source>
</evidence>
<feature type="domain" description="SusD-like N-terminal" evidence="7">
    <location>
        <begin position="34"/>
        <end position="234"/>
    </location>
</feature>
<reference evidence="8 9" key="1">
    <citation type="submission" date="2020-11" db="EMBL/GenBank/DDBJ databases">
        <title>Hymenobacter sp.</title>
        <authorList>
            <person name="Kim M.K."/>
        </authorList>
    </citation>
    <scope>NUCLEOTIDE SEQUENCE [LARGE SCALE GENOMIC DNA]</scope>
    <source>
        <strain evidence="8 9">BT594</strain>
    </source>
</reference>
<evidence type="ECO:0000256" key="1">
    <source>
        <dbReference type="ARBA" id="ARBA00004442"/>
    </source>
</evidence>
<accession>A0ABS0KXV5</accession>
<keyword evidence="9" id="KW-1185">Reference proteome</keyword>
<dbReference type="InterPro" id="IPR011990">
    <property type="entry name" value="TPR-like_helical_dom_sf"/>
</dbReference>
<dbReference type="Gene3D" id="1.25.40.390">
    <property type="match status" value="1"/>
</dbReference>
<evidence type="ECO:0000256" key="2">
    <source>
        <dbReference type="ARBA" id="ARBA00006275"/>
    </source>
</evidence>
<dbReference type="InterPro" id="IPR033985">
    <property type="entry name" value="SusD-like_N"/>
</dbReference>
<dbReference type="Pfam" id="PF14322">
    <property type="entry name" value="SusD-like_3"/>
    <property type="match status" value="1"/>
</dbReference>
<comment type="caution">
    <text evidence="8">The sequence shown here is derived from an EMBL/GenBank/DDBJ whole genome shotgun (WGS) entry which is preliminary data.</text>
</comment>
<keyword evidence="5" id="KW-0998">Cell outer membrane</keyword>
<dbReference type="InterPro" id="IPR012944">
    <property type="entry name" value="SusD_RagB_dom"/>
</dbReference>
<evidence type="ECO:0000313" key="8">
    <source>
        <dbReference type="EMBL" id="MBG8552585.1"/>
    </source>
</evidence>
<keyword evidence="3" id="KW-0732">Signal</keyword>
<dbReference type="CDD" id="cd08977">
    <property type="entry name" value="SusD"/>
    <property type="match status" value="1"/>
</dbReference>
<dbReference type="EMBL" id="JADWYK010000002">
    <property type="protein sequence ID" value="MBG8552585.1"/>
    <property type="molecule type" value="Genomic_DNA"/>
</dbReference>
<dbReference type="Pfam" id="PF07980">
    <property type="entry name" value="SusD_RagB"/>
    <property type="match status" value="1"/>
</dbReference>
<dbReference type="RefSeq" id="WP_196953642.1">
    <property type="nucleotide sequence ID" value="NZ_JADWYK010000002.1"/>
</dbReference>
<dbReference type="Proteomes" id="UP000601099">
    <property type="component" value="Unassembled WGS sequence"/>
</dbReference>
<keyword evidence="4" id="KW-0472">Membrane</keyword>
<protein>
    <submittedName>
        <fullName evidence="8">RagB/SusD family nutrient uptake outer membrane protein</fullName>
    </submittedName>
</protein>
<evidence type="ECO:0000259" key="7">
    <source>
        <dbReference type="Pfam" id="PF14322"/>
    </source>
</evidence>
<gene>
    <name evidence="8" type="ORF">I5L79_03455</name>
</gene>
<evidence type="ECO:0000256" key="5">
    <source>
        <dbReference type="ARBA" id="ARBA00023237"/>
    </source>
</evidence>
<evidence type="ECO:0000256" key="4">
    <source>
        <dbReference type="ARBA" id="ARBA00023136"/>
    </source>
</evidence>
<feature type="domain" description="RagB/SusD" evidence="6">
    <location>
        <begin position="323"/>
        <end position="412"/>
    </location>
</feature>
<sequence length="446" mass="49044">MKTQWHKIAFGALVLALPLASCDSKLDIEPVTNVSPEKALQTSADVEALLNGGYEQLGGQYLYGGGLQYYADLLGDAGDVQFGGTYLQPKELISKSVLTNNAFVASTWTSAYATINTVNTVLANLDKVSEVQKKRVEGGAKFIRGALYFELVRYYGKAWNDGNPSSNLGVPLVLTPTDVNKSPGEEAKVKRNTVAEGYAQAIKDLTEAEALLPASNGFFATKYAASAMLARVYLQQQEYAKAAVQADKVISSGNYDLVYPYAAEFAALGNTQEDIFAIQLTPQSGINDLNTFYSINSRGEIYLTETFVSQFEPDDDRLNSIDYDYGLSTKFDNIHGNIHLIRLAEMYLIRAEGNLRAGTEVGAAPVDDVNMVRERALLQPYGDVTIDEILLERRLELAFEGFLLHDLKRTEAQVDNLPWNSPKLVLPIPQRETDVNSNLAQNEGYN</sequence>
<proteinExistence type="inferred from homology"/>
<evidence type="ECO:0000259" key="6">
    <source>
        <dbReference type="Pfam" id="PF07980"/>
    </source>
</evidence>
<name>A0ABS0KXV5_9BACT</name>
<comment type="subcellular location">
    <subcellularLocation>
        <location evidence="1">Cell outer membrane</location>
    </subcellularLocation>
</comment>
<dbReference type="SUPFAM" id="SSF48452">
    <property type="entry name" value="TPR-like"/>
    <property type="match status" value="1"/>
</dbReference>
<evidence type="ECO:0000313" key="9">
    <source>
        <dbReference type="Proteomes" id="UP000601099"/>
    </source>
</evidence>
<organism evidence="8 9">
    <name type="scientific">Hymenobacter guriensis</name>
    <dbReference type="NCBI Taxonomy" id="2793065"/>
    <lineage>
        <taxon>Bacteria</taxon>
        <taxon>Pseudomonadati</taxon>
        <taxon>Bacteroidota</taxon>
        <taxon>Cytophagia</taxon>
        <taxon>Cytophagales</taxon>
        <taxon>Hymenobacteraceae</taxon>
        <taxon>Hymenobacter</taxon>
    </lineage>
</organism>
<comment type="similarity">
    <text evidence="2">Belongs to the SusD family.</text>
</comment>